<dbReference type="AlphaFoldDB" id="A0A2A9HIF9"/>
<dbReference type="PANTHER" id="PTHR10093">
    <property type="entry name" value="IRON-SULFUR CLUSTER ASSEMBLY ENZYME NIFU HOMOLOG"/>
    <property type="match status" value="1"/>
</dbReference>
<dbReference type="SUPFAM" id="SSF82649">
    <property type="entry name" value="SufE/NifU"/>
    <property type="match status" value="1"/>
</dbReference>
<dbReference type="GO" id="GO:0005506">
    <property type="term" value="F:iron ion binding"/>
    <property type="evidence" value="ECO:0007669"/>
    <property type="project" value="InterPro"/>
</dbReference>
<organism evidence="2 3">
    <name type="scientific">Tepidiforma thermophila (strain KCTC 52669 / CGMCC 1.13589 / G233)</name>
    <dbReference type="NCBI Taxonomy" id="2761530"/>
    <lineage>
        <taxon>Bacteria</taxon>
        <taxon>Bacillati</taxon>
        <taxon>Chloroflexota</taxon>
        <taxon>Tepidiformia</taxon>
        <taxon>Tepidiformales</taxon>
        <taxon>Tepidiformaceae</taxon>
        <taxon>Tepidiforma</taxon>
    </lineage>
</organism>
<proteinExistence type="predicted"/>
<name>A0A2A9HIF9_TEPT2</name>
<evidence type="ECO:0000259" key="1">
    <source>
        <dbReference type="Pfam" id="PF01592"/>
    </source>
</evidence>
<gene>
    <name evidence="2" type="ORF">A9A59_2439</name>
</gene>
<protein>
    <submittedName>
        <fullName evidence="2">Nitrogen fixation NifU-like protein</fullName>
    </submittedName>
</protein>
<dbReference type="Proteomes" id="UP000223071">
    <property type="component" value="Unassembled WGS sequence"/>
</dbReference>
<dbReference type="GO" id="GO:0051536">
    <property type="term" value="F:iron-sulfur cluster binding"/>
    <property type="evidence" value="ECO:0007669"/>
    <property type="project" value="InterPro"/>
</dbReference>
<sequence length="127" mass="13704">MAGYSPLVREHFEHPRNAGVLDDPDGIGERSNPVCGDRMTVMIRVADGRVTEVRWQTRGCPAAIATSSFASELVRGWTLAQVRELTREAIAEAMGGLPRDKVHCSVLAADALKAAVADFERRQAAGS</sequence>
<evidence type="ECO:0000313" key="2">
    <source>
        <dbReference type="EMBL" id="PFG75173.1"/>
    </source>
</evidence>
<dbReference type="RefSeq" id="WP_098504508.1">
    <property type="nucleotide sequence ID" value="NZ_PDJQ01000001.1"/>
</dbReference>
<evidence type="ECO:0000313" key="3">
    <source>
        <dbReference type="Proteomes" id="UP000223071"/>
    </source>
</evidence>
<comment type="caution">
    <text evidence="2">The sequence shown here is derived from an EMBL/GenBank/DDBJ whole genome shotgun (WGS) entry which is preliminary data.</text>
</comment>
<dbReference type="Gene3D" id="3.90.1010.10">
    <property type="match status" value="1"/>
</dbReference>
<dbReference type="Pfam" id="PF01592">
    <property type="entry name" value="NifU_N"/>
    <property type="match status" value="1"/>
</dbReference>
<dbReference type="EMBL" id="PDJQ01000001">
    <property type="protein sequence ID" value="PFG75173.1"/>
    <property type="molecule type" value="Genomic_DNA"/>
</dbReference>
<accession>A0A2A9HIF9</accession>
<dbReference type="GO" id="GO:0016226">
    <property type="term" value="P:iron-sulfur cluster assembly"/>
    <property type="evidence" value="ECO:0007669"/>
    <property type="project" value="InterPro"/>
</dbReference>
<dbReference type="CDD" id="cd06664">
    <property type="entry name" value="IscU_like"/>
    <property type="match status" value="1"/>
</dbReference>
<dbReference type="InterPro" id="IPR002871">
    <property type="entry name" value="NIF_FeS_clus_asmbl_NifU_N"/>
</dbReference>
<keyword evidence="3" id="KW-1185">Reference proteome</keyword>
<feature type="domain" description="NIF system FeS cluster assembly NifU N-terminal" evidence="1">
    <location>
        <begin position="4"/>
        <end position="124"/>
    </location>
</feature>
<reference evidence="2 3" key="1">
    <citation type="submission" date="2017-09" db="EMBL/GenBank/DDBJ databases">
        <title>Sequencing the genomes of two abundant thermophiles in Great Basin hot springs: Thermocrinis jamiesonii and novel Chloroflexi Thermoflexus hugenholtzii.</title>
        <authorList>
            <person name="Hedlund B."/>
        </authorList>
    </citation>
    <scope>NUCLEOTIDE SEQUENCE [LARGE SCALE GENOMIC DNA]</scope>
    <source>
        <strain evidence="2 3">G233</strain>
    </source>
</reference>